<name>A0ABN2IC75_9ACTN</name>
<feature type="domain" description="Acyl-CoA thioesterase-like C-terminal" evidence="2">
    <location>
        <begin position="130"/>
        <end position="265"/>
    </location>
</feature>
<dbReference type="InterPro" id="IPR052389">
    <property type="entry name" value="Sec_Metab_Biosynth-Assoc"/>
</dbReference>
<dbReference type="InterPro" id="IPR049450">
    <property type="entry name" value="ACOT8-like_C"/>
</dbReference>
<dbReference type="Gene3D" id="2.40.160.210">
    <property type="entry name" value="Acyl-CoA thioesterase, double hotdog domain"/>
    <property type="match status" value="1"/>
</dbReference>
<dbReference type="SUPFAM" id="SSF54637">
    <property type="entry name" value="Thioesterase/thiol ester dehydrase-isomerase"/>
    <property type="match status" value="2"/>
</dbReference>
<evidence type="ECO:0000259" key="2">
    <source>
        <dbReference type="Pfam" id="PF20789"/>
    </source>
</evidence>
<dbReference type="Pfam" id="PF20789">
    <property type="entry name" value="4HBT_3C"/>
    <property type="match status" value="1"/>
</dbReference>
<dbReference type="InterPro" id="IPR029069">
    <property type="entry name" value="HotDog_dom_sf"/>
</dbReference>
<accession>A0ABN2IC75</accession>
<keyword evidence="4" id="KW-1185">Reference proteome</keyword>
<organism evidence="3 4">
    <name type="scientific">Fodinicola feengrottensis</name>
    <dbReference type="NCBI Taxonomy" id="435914"/>
    <lineage>
        <taxon>Bacteria</taxon>
        <taxon>Bacillati</taxon>
        <taxon>Actinomycetota</taxon>
        <taxon>Actinomycetes</taxon>
        <taxon>Mycobacteriales</taxon>
        <taxon>Fodinicola</taxon>
    </lineage>
</organism>
<evidence type="ECO:0000313" key="3">
    <source>
        <dbReference type="EMBL" id="GAA1701991.1"/>
    </source>
</evidence>
<dbReference type="RefSeq" id="WP_163571841.1">
    <property type="nucleotide sequence ID" value="NZ_BAAANY010000024.1"/>
</dbReference>
<comment type="caution">
    <text evidence="3">The sequence shown here is derived from an EMBL/GenBank/DDBJ whole genome shotgun (WGS) entry which is preliminary data.</text>
</comment>
<evidence type="ECO:0000313" key="4">
    <source>
        <dbReference type="Proteomes" id="UP001500618"/>
    </source>
</evidence>
<dbReference type="InterPro" id="IPR049449">
    <property type="entry name" value="TesB_ACOT8-like_N"/>
</dbReference>
<reference evidence="3 4" key="1">
    <citation type="journal article" date="2019" name="Int. J. Syst. Evol. Microbiol.">
        <title>The Global Catalogue of Microorganisms (GCM) 10K type strain sequencing project: providing services to taxonomists for standard genome sequencing and annotation.</title>
        <authorList>
            <consortium name="The Broad Institute Genomics Platform"/>
            <consortium name="The Broad Institute Genome Sequencing Center for Infectious Disease"/>
            <person name="Wu L."/>
            <person name="Ma J."/>
        </authorList>
    </citation>
    <scope>NUCLEOTIDE SEQUENCE [LARGE SCALE GENOMIC DNA]</scope>
    <source>
        <strain evidence="3 4">JCM 14718</strain>
    </source>
</reference>
<dbReference type="InterPro" id="IPR042171">
    <property type="entry name" value="Acyl-CoA_hotdog"/>
</dbReference>
<sequence length="267" mass="29093">MTQIEGALERATAVEETGDGRYRVQLDPDWSVVGMLNGGYLNLPMARAAAYASPHPHVVAITTDYLSAPAAGEAEVRVDTLKTGKTVAYHRTTLVQNDVVTLSSSVITSRLSDEPADTYAREVPLPLVRPEDCRRVPVEIPGGLEYGLMRHVDLRMTPESEAAMTQSDGSLAVSGWVRAADGSPTDPYLALLAVDALPPVTRTIGRWGWAPTVQLSTYLRAVPAPGWLRAYMHGDFVSDGWFDEECTVYDENGQLVAQSRQLARVPR</sequence>
<dbReference type="Proteomes" id="UP001500618">
    <property type="component" value="Unassembled WGS sequence"/>
</dbReference>
<evidence type="ECO:0000259" key="1">
    <source>
        <dbReference type="Pfam" id="PF13622"/>
    </source>
</evidence>
<feature type="domain" description="Acyl-CoA thioesterase-like N-terminal HotDog" evidence="1">
    <location>
        <begin position="27"/>
        <end position="106"/>
    </location>
</feature>
<dbReference type="EMBL" id="BAAANY010000024">
    <property type="protein sequence ID" value="GAA1701991.1"/>
    <property type="molecule type" value="Genomic_DNA"/>
</dbReference>
<dbReference type="PANTHER" id="PTHR38110:SF1">
    <property type="entry name" value="THIOESTERASE DOMAIN-CONTAINING PROTEIN"/>
    <property type="match status" value="1"/>
</dbReference>
<dbReference type="Pfam" id="PF13622">
    <property type="entry name" value="4HBT_3"/>
    <property type="match status" value="1"/>
</dbReference>
<proteinExistence type="predicted"/>
<dbReference type="PANTHER" id="PTHR38110">
    <property type="entry name" value="CHROMOSOME 23, WHOLE GENOME SHOTGUN SEQUENCE"/>
    <property type="match status" value="1"/>
</dbReference>
<protein>
    <submittedName>
        <fullName evidence="3">Thioesterase family protein</fullName>
    </submittedName>
</protein>
<gene>
    <name evidence="3" type="ORF">GCM10009765_59390</name>
</gene>